<sequence>MVTVCFELREWEHTSLKIGRDPSDPIPVLGLLRNKDQDNIFCDTAVLKCSSLDLTRRNILSTAHKIFDPFGILRPATLILKLVIEISRNLKIGLATVLPDDHQREFFFLVTRCRLFIKRENC</sequence>
<protein>
    <submittedName>
        <fullName evidence="1">Uncharacterized protein</fullName>
    </submittedName>
</protein>
<dbReference type="OrthoDB" id="6433206at2759"/>
<dbReference type="InterPro" id="IPR008042">
    <property type="entry name" value="Retrotrans_Pao"/>
</dbReference>
<proteinExistence type="predicted"/>
<keyword evidence="2" id="KW-1185">Reference proteome</keyword>
<accession>A0A8X6UTS1</accession>
<gene>
    <name evidence="1" type="ORF">NPIL_44691</name>
</gene>
<evidence type="ECO:0000313" key="1">
    <source>
        <dbReference type="EMBL" id="GFU42483.1"/>
    </source>
</evidence>
<name>A0A8X6UTS1_NEPPI</name>
<dbReference type="Pfam" id="PF05380">
    <property type="entry name" value="Peptidase_A17"/>
    <property type="match status" value="1"/>
</dbReference>
<dbReference type="Proteomes" id="UP000887013">
    <property type="component" value="Unassembled WGS sequence"/>
</dbReference>
<dbReference type="EMBL" id="BMAW01132182">
    <property type="protein sequence ID" value="GFU42483.1"/>
    <property type="molecule type" value="Genomic_DNA"/>
</dbReference>
<organism evidence="1 2">
    <name type="scientific">Nephila pilipes</name>
    <name type="common">Giant wood spider</name>
    <name type="synonym">Nephila maculata</name>
    <dbReference type="NCBI Taxonomy" id="299642"/>
    <lineage>
        <taxon>Eukaryota</taxon>
        <taxon>Metazoa</taxon>
        <taxon>Ecdysozoa</taxon>
        <taxon>Arthropoda</taxon>
        <taxon>Chelicerata</taxon>
        <taxon>Arachnida</taxon>
        <taxon>Araneae</taxon>
        <taxon>Araneomorphae</taxon>
        <taxon>Entelegynae</taxon>
        <taxon>Araneoidea</taxon>
        <taxon>Nephilidae</taxon>
        <taxon>Nephila</taxon>
    </lineage>
</organism>
<reference evidence="1" key="1">
    <citation type="submission" date="2020-08" db="EMBL/GenBank/DDBJ databases">
        <title>Multicomponent nature underlies the extraordinary mechanical properties of spider dragline silk.</title>
        <authorList>
            <person name="Kono N."/>
            <person name="Nakamura H."/>
            <person name="Mori M."/>
            <person name="Yoshida Y."/>
            <person name="Ohtoshi R."/>
            <person name="Malay A.D."/>
            <person name="Moran D.A.P."/>
            <person name="Tomita M."/>
            <person name="Numata K."/>
            <person name="Arakawa K."/>
        </authorList>
    </citation>
    <scope>NUCLEOTIDE SEQUENCE</scope>
</reference>
<evidence type="ECO:0000313" key="2">
    <source>
        <dbReference type="Proteomes" id="UP000887013"/>
    </source>
</evidence>
<comment type="caution">
    <text evidence="1">The sequence shown here is derived from an EMBL/GenBank/DDBJ whole genome shotgun (WGS) entry which is preliminary data.</text>
</comment>
<dbReference type="AlphaFoldDB" id="A0A8X6UTS1"/>